<gene>
    <name evidence="2" type="ORF">FA13DRAFT_291767</name>
</gene>
<dbReference type="AlphaFoldDB" id="A0A4Y7TE51"/>
<reference evidence="2 3" key="1">
    <citation type="journal article" date="2019" name="Nat. Ecol. Evol.">
        <title>Megaphylogeny resolves global patterns of mushroom evolution.</title>
        <authorList>
            <person name="Varga T."/>
            <person name="Krizsan K."/>
            <person name="Foldi C."/>
            <person name="Dima B."/>
            <person name="Sanchez-Garcia M."/>
            <person name="Sanchez-Ramirez S."/>
            <person name="Szollosi G.J."/>
            <person name="Szarkandi J.G."/>
            <person name="Papp V."/>
            <person name="Albert L."/>
            <person name="Andreopoulos W."/>
            <person name="Angelini C."/>
            <person name="Antonin V."/>
            <person name="Barry K.W."/>
            <person name="Bougher N.L."/>
            <person name="Buchanan P."/>
            <person name="Buyck B."/>
            <person name="Bense V."/>
            <person name="Catcheside P."/>
            <person name="Chovatia M."/>
            <person name="Cooper J."/>
            <person name="Damon W."/>
            <person name="Desjardin D."/>
            <person name="Finy P."/>
            <person name="Geml J."/>
            <person name="Haridas S."/>
            <person name="Hughes K."/>
            <person name="Justo A."/>
            <person name="Karasinski D."/>
            <person name="Kautmanova I."/>
            <person name="Kiss B."/>
            <person name="Kocsube S."/>
            <person name="Kotiranta H."/>
            <person name="LaButti K.M."/>
            <person name="Lechner B.E."/>
            <person name="Liimatainen K."/>
            <person name="Lipzen A."/>
            <person name="Lukacs Z."/>
            <person name="Mihaltcheva S."/>
            <person name="Morgado L.N."/>
            <person name="Niskanen T."/>
            <person name="Noordeloos M.E."/>
            <person name="Ohm R.A."/>
            <person name="Ortiz-Santana B."/>
            <person name="Ovrebo C."/>
            <person name="Racz N."/>
            <person name="Riley R."/>
            <person name="Savchenko A."/>
            <person name="Shiryaev A."/>
            <person name="Soop K."/>
            <person name="Spirin V."/>
            <person name="Szebenyi C."/>
            <person name="Tomsovsky M."/>
            <person name="Tulloss R.E."/>
            <person name="Uehling J."/>
            <person name="Grigoriev I.V."/>
            <person name="Vagvolgyi C."/>
            <person name="Papp T."/>
            <person name="Martin F.M."/>
            <person name="Miettinen O."/>
            <person name="Hibbett D.S."/>
            <person name="Nagy L.G."/>
        </authorList>
    </citation>
    <scope>NUCLEOTIDE SEQUENCE [LARGE SCALE GENOMIC DNA]</scope>
    <source>
        <strain evidence="2 3">FP101781</strain>
    </source>
</reference>
<sequence>MASTQQTSNELSGDRLEFIETVQYHRRASDSPDEESESLPMPPGWNRYFHPNGDVYYRNHHLRLTTPEDIRQPEMLQYVMDARDDHLETISEDQNYPHLPPDWELAISDVSDSTAVLGMFSRQAGQAYEWKEREGRLVVKHRQHFWAYVAEYPSHFAHLPPGTEEEFVAAVTQAKTRLGNGEVFPFTEQQIDQIMELYTRLKANDNIPALGWLLGVVMPLDSIGSRLNGSLEALMEDLQL</sequence>
<comment type="caution">
    <text evidence="2">The sequence shown here is derived from an EMBL/GenBank/DDBJ whole genome shotgun (WGS) entry which is preliminary data.</text>
</comment>
<dbReference type="PROSITE" id="PS50020">
    <property type="entry name" value="WW_DOMAIN_2"/>
    <property type="match status" value="1"/>
</dbReference>
<dbReference type="SUPFAM" id="SSF51045">
    <property type="entry name" value="WW domain"/>
    <property type="match status" value="1"/>
</dbReference>
<evidence type="ECO:0000313" key="3">
    <source>
        <dbReference type="Proteomes" id="UP000298030"/>
    </source>
</evidence>
<protein>
    <recommendedName>
        <fullName evidence="1">WW domain-containing protein</fullName>
    </recommendedName>
</protein>
<dbReference type="InterPro" id="IPR001202">
    <property type="entry name" value="WW_dom"/>
</dbReference>
<dbReference type="OrthoDB" id="3166422at2759"/>
<dbReference type="EMBL" id="QPFP01000016">
    <property type="protein sequence ID" value="TEB32234.1"/>
    <property type="molecule type" value="Genomic_DNA"/>
</dbReference>
<dbReference type="Proteomes" id="UP000298030">
    <property type="component" value="Unassembled WGS sequence"/>
</dbReference>
<proteinExistence type="predicted"/>
<evidence type="ECO:0000313" key="2">
    <source>
        <dbReference type="EMBL" id="TEB32234.1"/>
    </source>
</evidence>
<evidence type="ECO:0000259" key="1">
    <source>
        <dbReference type="PROSITE" id="PS50020"/>
    </source>
</evidence>
<organism evidence="2 3">
    <name type="scientific">Coprinellus micaceus</name>
    <name type="common">Glistening ink-cap mushroom</name>
    <name type="synonym">Coprinus micaceus</name>
    <dbReference type="NCBI Taxonomy" id="71717"/>
    <lineage>
        <taxon>Eukaryota</taxon>
        <taxon>Fungi</taxon>
        <taxon>Dikarya</taxon>
        <taxon>Basidiomycota</taxon>
        <taxon>Agaricomycotina</taxon>
        <taxon>Agaricomycetes</taxon>
        <taxon>Agaricomycetidae</taxon>
        <taxon>Agaricales</taxon>
        <taxon>Agaricineae</taxon>
        <taxon>Psathyrellaceae</taxon>
        <taxon>Coprinellus</taxon>
    </lineage>
</organism>
<name>A0A4Y7TE51_COPMI</name>
<keyword evidence="3" id="KW-1185">Reference proteome</keyword>
<feature type="domain" description="WW" evidence="1">
    <location>
        <begin position="39"/>
        <end position="72"/>
    </location>
</feature>
<dbReference type="InterPro" id="IPR036020">
    <property type="entry name" value="WW_dom_sf"/>
</dbReference>
<dbReference type="Gene3D" id="2.20.70.10">
    <property type="match status" value="1"/>
</dbReference>
<accession>A0A4Y7TE51</accession>